<evidence type="ECO:0000313" key="2">
    <source>
        <dbReference type="EMBL" id="VDR24673.1"/>
    </source>
</evidence>
<evidence type="ECO:0000256" key="1">
    <source>
        <dbReference type="SAM" id="SignalP"/>
    </source>
</evidence>
<dbReference type="AlphaFoldDB" id="A0A3P8M1A8"/>
<reference evidence="2 3" key="1">
    <citation type="submission" date="2018-12" db="EMBL/GenBank/DDBJ databases">
        <authorList>
            <consortium name="Pathogen Informatics"/>
        </authorList>
    </citation>
    <scope>NUCLEOTIDE SEQUENCE [LARGE SCALE GENOMIC DNA]</scope>
    <source>
        <strain evidence="2 3">NCTC13098</strain>
    </source>
</reference>
<dbReference type="Proteomes" id="UP000274346">
    <property type="component" value="Chromosome"/>
</dbReference>
<evidence type="ECO:0000313" key="3">
    <source>
        <dbReference type="Proteomes" id="UP000274346"/>
    </source>
</evidence>
<gene>
    <name evidence="2" type="ORF">NCTC13098_00969</name>
</gene>
<keyword evidence="1" id="KW-0732">Signal</keyword>
<accession>A0A3P8M1A8</accession>
<organism evidence="2 3">
    <name type="scientific">Raoultella terrigena</name>
    <name type="common">Klebsiella terrigena</name>
    <dbReference type="NCBI Taxonomy" id="577"/>
    <lineage>
        <taxon>Bacteria</taxon>
        <taxon>Pseudomonadati</taxon>
        <taxon>Pseudomonadota</taxon>
        <taxon>Gammaproteobacteria</taxon>
        <taxon>Enterobacterales</taxon>
        <taxon>Enterobacteriaceae</taxon>
        <taxon>Klebsiella/Raoultella group</taxon>
        <taxon>Raoultella</taxon>
    </lineage>
</organism>
<dbReference type="KEGG" id="rtg:NCTC13098_00969"/>
<protein>
    <submittedName>
        <fullName evidence="2">Uncharacterized protein</fullName>
    </submittedName>
</protein>
<name>A0A3P8M1A8_RAOTE</name>
<sequence>MKLLPLIALAPLLLLLLPAGAFASSEAAWKEFDKAIQRACLAQSDLPHKKVAGTRIDFSDDVGYSALIISGKRVDKGKVQTVKSLCLYNRQKQTAALADMP</sequence>
<feature type="chain" id="PRO_5018052354" evidence="1">
    <location>
        <begin position="24"/>
        <end position="101"/>
    </location>
</feature>
<feature type="signal peptide" evidence="1">
    <location>
        <begin position="1"/>
        <end position="23"/>
    </location>
</feature>
<dbReference type="EMBL" id="LR131271">
    <property type="protein sequence ID" value="VDR24673.1"/>
    <property type="molecule type" value="Genomic_DNA"/>
</dbReference>
<proteinExistence type="predicted"/>